<dbReference type="EMBL" id="FORX01000010">
    <property type="protein sequence ID" value="SFJ94777.1"/>
    <property type="molecule type" value="Genomic_DNA"/>
</dbReference>
<dbReference type="STRING" id="52560.SAMN04488082_11064"/>
<reference evidence="3" key="1">
    <citation type="submission" date="2016-10" db="EMBL/GenBank/DDBJ databases">
        <authorList>
            <person name="Varghese N."/>
            <person name="Submissions S."/>
        </authorList>
    </citation>
    <scope>NUCLEOTIDE SEQUENCE [LARGE SCALE GENOMIC DNA]</scope>
    <source>
        <strain evidence="3">DSM 5918</strain>
    </source>
</reference>
<accession>A0A1I3VKJ3</accession>
<gene>
    <name evidence="2" type="ORF">SAMN04488082_11064</name>
</gene>
<dbReference type="InterPro" id="IPR036105">
    <property type="entry name" value="DiNase_FeMo-co_biosyn_sf"/>
</dbReference>
<dbReference type="SUPFAM" id="SSF53146">
    <property type="entry name" value="Nitrogenase accessory factor-like"/>
    <property type="match status" value="1"/>
</dbReference>
<protein>
    <submittedName>
        <fullName evidence="2">Dinitrogenase iron-molybdenum cofactor</fullName>
    </submittedName>
</protein>
<evidence type="ECO:0000313" key="3">
    <source>
        <dbReference type="Proteomes" id="UP000198635"/>
    </source>
</evidence>
<feature type="compositionally biased region" description="Low complexity" evidence="1">
    <location>
        <begin position="140"/>
        <end position="152"/>
    </location>
</feature>
<evidence type="ECO:0000313" key="2">
    <source>
        <dbReference type="EMBL" id="SFJ94777.1"/>
    </source>
</evidence>
<proteinExistence type="predicted"/>
<dbReference type="RefSeq" id="WP_092375264.1">
    <property type="nucleotide sequence ID" value="NZ_FORX01000010.1"/>
</dbReference>
<feature type="compositionally biased region" description="Basic and acidic residues" evidence="1">
    <location>
        <begin position="158"/>
        <end position="170"/>
    </location>
</feature>
<dbReference type="Gene3D" id="3.30.420.130">
    <property type="entry name" value="Dinitrogenase iron-molybdenum cofactor biosynthesis domain"/>
    <property type="match status" value="1"/>
</dbReference>
<sequence length="177" mass="19255">MSRIALHQWQDRIAPVFDVGGRILVLAEGGRKREEHVLSRGEPLHRAEDLLRLDVGTLICGAISRPMQEALAAGGIKVVGFVTGDLERVITAWERGDLDERFDMPGCRGRGFGRQRGMQQSRRADPEPFPARPGSGPRSPEGWAEGAPGGARIRNRRGRDLRGDPEKDSGKGGSSAV</sequence>
<dbReference type="AlphaFoldDB" id="A0A1I3VKJ3"/>
<dbReference type="Proteomes" id="UP000198635">
    <property type="component" value="Unassembled WGS sequence"/>
</dbReference>
<feature type="region of interest" description="Disordered" evidence="1">
    <location>
        <begin position="104"/>
        <end position="177"/>
    </location>
</feature>
<name>A0A1I3VKJ3_9BACT</name>
<keyword evidence="3" id="KW-1185">Reference proteome</keyword>
<organism evidence="2 3">
    <name type="scientific">Desulfomicrobium apsheronum</name>
    <dbReference type="NCBI Taxonomy" id="52560"/>
    <lineage>
        <taxon>Bacteria</taxon>
        <taxon>Pseudomonadati</taxon>
        <taxon>Thermodesulfobacteriota</taxon>
        <taxon>Desulfovibrionia</taxon>
        <taxon>Desulfovibrionales</taxon>
        <taxon>Desulfomicrobiaceae</taxon>
        <taxon>Desulfomicrobium</taxon>
    </lineage>
</organism>
<evidence type="ECO:0000256" key="1">
    <source>
        <dbReference type="SAM" id="MobiDB-lite"/>
    </source>
</evidence>